<name>A0A0E1VY33_BURPE</name>
<protein>
    <submittedName>
        <fullName evidence="2">Uncharacterized protein</fullName>
    </submittedName>
</protein>
<dbReference type="Proteomes" id="UP000001812">
    <property type="component" value="Chromosome II"/>
</dbReference>
<reference evidence="2" key="1">
    <citation type="submission" date="2009-05" db="EMBL/GenBank/DDBJ databases">
        <authorList>
            <person name="Harkins D.M."/>
            <person name="DeShazer D."/>
            <person name="Woods D.E."/>
            <person name="Brinkac L.M."/>
            <person name="Brown K.A."/>
            <person name="Hung G.C."/>
            <person name="Tuanyok A."/>
            <person name="Zhang B."/>
            <person name="Nierman W.C."/>
        </authorList>
    </citation>
    <scope>NUCLEOTIDE SEQUENCE [LARGE SCALE GENOMIC DNA]</scope>
    <source>
        <strain evidence="2">1710a</strain>
    </source>
</reference>
<dbReference type="HOGENOM" id="CLU_2567316_0_0_4"/>
<dbReference type="AlphaFoldDB" id="A0A0E1VY33"/>
<proteinExistence type="predicted"/>
<sequence>MRADARRERCAHRRPAAGGATPGAVRIAPGAGKAWAKRGQKNGRSYRYAVLKRLFRGRVFIHRDSPISAPVSSCQPALLPV</sequence>
<feature type="region of interest" description="Disordered" evidence="1">
    <location>
        <begin position="1"/>
        <end position="24"/>
    </location>
</feature>
<accession>A0A0E1VY33</accession>
<gene>
    <name evidence="2" type="ORF">BURPS1710A_A0718</name>
</gene>
<evidence type="ECO:0000313" key="2">
    <source>
        <dbReference type="EMBL" id="EET04941.1"/>
    </source>
</evidence>
<dbReference type="EMBL" id="CM000833">
    <property type="protein sequence ID" value="EET04941.1"/>
    <property type="molecule type" value="Genomic_DNA"/>
</dbReference>
<evidence type="ECO:0000256" key="1">
    <source>
        <dbReference type="SAM" id="MobiDB-lite"/>
    </source>
</evidence>
<organism evidence="2">
    <name type="scientific">Burkholderia pseudomallei 1710a</name>
    <dbReference type="NCBI Taxonomy" id="320371"/>
    <lineage>
        <taxon>Bacteria</taxon>
        <taxon>Pseudomonadati</taxon>
        <taxon>Pseudomonadota</taxon>
        <taxon>Betaproteobacteria</taxon>
        <taxon>Burkholderiales</taxon>
        <taxon>Burkholderiaceae</taxon>
        <taxon>Burkholderia</taxon>
        <taxon>pseudomallei group</taxon>
    </lineage>
</organism>